<protein>
    <submittedName>
        <fullName evidence="3">Uncharacterized protein</fullName>
    </submittedName>
</protein>
<evidence type="ECO:0000256" key="2">
    <source>
        <dbReference type="SAM" id="SignalP"/>
    </source>
</evidence>
<organism evidence="3 4">
    <name type="scientific">Octopus vulgaris</name>
    <name type="common">Common octopus</name>
    <dbReference type="NCBI Taxonomy" id="6645"/>
    <lineage>
        <taxon>Eukaryota</taxon>
        <taxon>Metazoa</taxon>
        <taxon>Spiralia</taxon>
        <taxon>Lophotrochozoa</taxon>
        <taxon>Mollusca</taxon>
        <taxon>Cephalopoda</taxon>
        <taxon>Coleoidea</taxon>
        <taxon>Octopodiformes</taxon>
        <taxon>Octopoda</taxon>
        <taxon>Incirrata</taxon>
        <taxon>Octopodidae</taxon>
        <taxon>Octopus</taxon>
    </lineage>
</organism>
<dbReference type="AlphaFoldDB" id="A0AA36B396"/>
<reference evidence="3" key="1">
    <citation type="submission" date="2023-08" db="EMBL/GenBank/DDBJ databases">
        <authorList>
            <person name="Alioto T."/>
            <person name="Alioto T."/>
            <person name="Gomez Garrido J."/>
        </authorList>
    </citation>
    <scope>NUCLEOTIDE SEQUENCE</scope>
</reference>
<accession>A0AA36B396</accession>
<feature type="transmembrane region" description="Helical" evidence="1">
    <location>
        <begin position="49"/>
        <end position="70"/>
    </location>
</feature>
<keyword evidence="1" id="KW-0812">Transmembrane</keyword>
<keyword evidence="4" id="KW-1185">Reference proteome</keyword>
<dbReference type="EMBL" id="OX597821">
    <property type="protein sequence ID" value="CAI9727128.1"/>
    <property type="molecule type" value="Genomic_DNA"/>
</dbReference>
<gene>
    <name evidence="3" type="ORF">OCTVUL_1B011205</name>
</gene>
<evidence type="ECO:0000313" key="3">
    <source>
        <dbReference type="EMBL" id="CAI9727128.1"/>
    </source>
</evidence>
<keyword evidence="1" id="KW-0472">Membrane</keyword>
<keyword evidence="1" id="KW-1133">Transmembrane helix</keyword>
<evidence type="ECO:0000313" key="4">
    <source>
        <dbReference type="Proteomes" id="UP001162480"/>
    </source>
</evidence>
<feature type="signal peptide" evidence="2">
    <location>
        <begin position="1"/>
        <end position="22"/>
    </location>
</feature>
<name>A0AA36B396_OCTVU</name>
<dbReference type="Proteomes" id="UP001162480">
    <property type="component" value="Chromosome 8"/>
</dbReference>
<proteinExistence type="predicted"/>
<sequence length="79" mass="8879">MFRRKAKFSIIIILSRLTGLSGDNSEECLIFSSGMTSRSATIRMLNLPFYFGFKLTALLIAGNFIIIRLVSPEKPTDTF</sequence>
<evidence type="ECO:0000256" key="1">
    <source>
        <dbReference type="SAM" id="Phobius"/>
    </source>
</evidence>
<keyword evidence="2" id="KW-0732">Signal</keyword>
<feature type="chain" id="PRO_5041464126" evidence="2">
    <location>
        <begin position="23"/>
        <end position="79"/>
    </location>
</feature>